<dbReference type="PANTHER" id="PTHR47422">
    <property type="entry name" value="DNAJ HEAT SHOCK N-TERMINAL DOMAIN-CONTAINING PROTEIN"/>
    <property type="match status" value="1"/>
</dbReference>
<feature type="compositionally biased region" description="Basic and acidic residues" evidence="2">
    <location>
        <begin position="516"/>
        <end position="525"/>
    </location>
</feature>
<reference evidence="4" key="1">
    <citation type="submission" date="2023-05" db="EMBL/GenBank/DDBJ databases">
        <authorList>
            <person name="Huff M."/>
        </authorList>
    </citation>
    <scope>NUCLEOTIDE SEQUENCE</scope>
</reference>
<protein>
    <recommendedName>
        <fullName evidence="3">J domain-containing protein</fullName>
    </recommendedName>
</protein>
<dbReference type="Proteomes" id="UP000834106">
    <property type="component" value="Chromosome 23"/>
</dbReference>
<evidence type="ECO:0000313" key="5">
    <source>
        <dbReference type="Proteomes" id="UP000834106"/>
    </source>
</evidence>
<feature type="compositionally biased region" description="Basic residues" evidence="2">
    <location>
        <begin position="43"/>
        <end position="54"/>
    </location>
</feature>
<evidence type="ECO:0000313" key="4">
    <source>
        <dbReference type="EMBL" id="CAI9787004.1"/>
    </source>
</evidence>
<dbReference type="CDD" id="cd06257">
    <property type="entry name" value="DnaJ"/>
    <property type="match status" value="1"/>
</dbReference>
<proteinExistence type="predicted"/>
<feature type="region of interest" description="Disordered" evidence="2">
    <location>
        <begin position="433"/>
        <end position="470"/>
    </location>
</feature>
<keyword evidence="1" id="KW-0175">Coiled coil</keyword>
<dbReference type="AlphaFoldDB" id="A0AAD2AER9"/>
<gene>
    <name evidence="4" type="ORF">FPE_LOCUS34434</name>
</gene>
<dbReference type="InterPro" id="IPR001623">
    <property type="entry name" value="DnaJ_domain"/>
</dbReference>
<evidence type="ECO:0000256" key="2">
    <source>
        <dbReference type="SAM" id="MobiDB-lite"/>
    </source>
</evidence>
<feature type="compositionally biased region" description="Basic and acidic residues" evidence="2">
    <location>
        <begin position="215"/>
        <end position="239"/>
    </location>
</feature>
<feature type="compositionally biased region" description="Basic residues" evidence="2">
    <location>
        <begin position="62"/>
        <end position="93"/>
    </location>
</feature>
<name>A0AAD2AER9_9LAMI</name>
<evidence type="ECO:0000259" key="3">
    <source>
        <dbReference type="SMART" id="SM00271"/>
    </source>
</evidence>
<sequence>MGYHLNKTRKSGKRKLSSESSTSTDYSSATSSSPSSDEFEFSKRHKRTQKRRHGKDRDEGRKNKKPRRDHKEKKKKHTKETRKEKRREKKKRRYESDDQSGSGSEDLEPKRPREAPHVVAKYILNEFSGVAGDLEQLLRMIDDGQAVDISGLSERSLIKHLRKLFISLNLKESGDHIFLLPPNVGPTLEVVGPIIHSHAQPQKQPLDHPVSQTEDSVREDSECRNMTENDLNDTKEDSVGPRSRIIGPEMPSAELLAVAAKLTEAEAELREAELIEDTKLFIGPPPPAVVTEAESANEAERFEEITRIMGAEDDSPYDILGVNKNMSAENIKKRYWKLSLMVHPDKCSHPQAHQAFVKLNKAFKDLQDPDKRKALDDKITLKEEQEEFKAELKSMREAAQWRRLQGISMEGDDILLAEMDVKVEPKREEWMTTLPPERKPGMTMQSTKFSKSSKEGRGDTSAWTDTPSEKAQKAKLNYLEAYNEATAIASKEHEKKAANTDAELVDQYNKAKRSKSLVEKHKESARSSSKKKSKQEPVKEDWVGNHPWKPWDRENDLTAGRQKVKLDAENMAAGLTSRFASGSFQRNFL</sequence>
<feature type="coiled-coil region" evidence="1">
    <location>
        <begin position="371"/>
        <end position="398"/>
    </location>
</feature>
<dbReference type="InterPro" id="IPR036869">
    <property type="entry name" value="J_dom_sf"/>
</dbReference>
<dbReference type="InterPro" id="IPR022226">
    <property type="entry name" value="DUF3752"/>
</dbReference>
<feature type="compositionally biased region" description="Basic residues" evidence="2">
    <location>
        <begin position="1"/>
        <end position="15"/>
    </location>
</feature>
<dbReference type="SUPFAM" id="SSF46565">
    <property type="entry name" value="Chaperone J-domain"/>
    <property type="match status" value="1"/>
</dbReference>
<dbReference type="PRINTS" id="PR00625">
    <property type="entry name" value="JDOMAIN"/>
</dbReference>
<dbReference type="SMART" id="SM00271">
    <property type="entry name" value="DnaJ"/>
    <property type="match status" value="1"/>
</dbReference>
<dbReference type="Pfam" id="PF12572">
    <property type="entry name" value="DUF3752"/>
    <property type="match status" value="1"/>
</dbReference>
<feature type="region of interest" description="Disordered" evidence="2">
    <location>
        <begin position="198"/>
        <end position="246"/>
    </location>
</feature>
<feature type="domain" description="J" evidence="3">
    <location>
        <begin position="314"/>
        <end position="371"/>
    </location>
</feature>
<dbReference type="EMBL" id="OU503058">
    <property type="protein sequence ID" value="CAI9787004.1"/>
    <property type="molecule type" value="Genomic_DNA"/>
</dbReference>
<organism evidence="4 5">
    <name type="scientific">Fraxinus pennsylvanica</name>
    <dbReference type="NCBI Taxonomy" id="56036"/>
    <lineage>
        <taxon>Eukaryota</taxon>
        <taxon>Viridiplantae</taxon>
        <taxon>Streptophyta</taxon>
        <taxon>Embryophyta</taxon>
        <taxon>Tracheophyta</taxon>
        <taxon>Spermatophyta</taxon>
        <taxon>Magnoliopsida</taxon>
        <taxon>eudicotyledons</taxon>
        <taxon>Gunneridae</taxon>
        <taxon>Pentapetalae</taxon>
        <taxon>asterids</taxon>
        <taxon>lamiids</taxon>
        <taxon>Lamiales</taxon>
        <taxon>Oleaceae</taxon>
        <taxon>Oleeae</taxon>
        <taxon>Fraxinus</taxon>
    </lineage>
</organism>
<feature type="region of interest" description="Disordered" evidence="2">
    <location>
        <begin position="511"/>
        <end position="556"/>
    </location>
</feature>
<dbReference type="Gene3D" id="1.10.287.110">
    <property type="entry name" value="DnaJ domain"/>
    <property type="match status" value="1"/>
</dbReference>
<feature type="compositionally biased region" description="Low complexity" evidence="2">
    <location>
        <begin position="18"/>
        <end position="36"/>
    </location>
</feature>
<evidence type="ECO:0000256" key="1">
    <source>
        <dbReference type="SAM" id="Coils"/>
    </source>
</evidence>
<keyword evidence="5" id="KW-1185">Reference proteome</keyword>
<feature type="region of interest" description="Disordered" evidence="2">
    <location>
        <begin position="1"/>
        <end position="113"/>
    </location>
</feature>
<accession>A0AAD2AER9</accession>
<dbReference type="Pfam" id="PF00226">
    <property type="entry name" value="DnaJ"/>
    <property type="match status" value="1"/>
</dbReference>
<dbReference type="PANTHER" id="PTHR47422:SF1">
    <property type="entry name" value="DNAJ HEAT SHOCK N-TERMINAL DOMAIN-CONTAINING PROTEIN"/>
    <property type="match status" value="1"/>
</dbReference>
<feature type="compositionally biased region" description="Basic and acidic residues" evidence="2">
    <location>
        <begin position="534"/>
        <end position="556"/>
    </location>
</feature>